<evidence type="ECO:0000313" key="2">
    <source>
        <dbReference type="Proteomes" id="UP000663879"/>
    </source>
</evidence>
<dbReference type="OrthoDB" id="9986773at2759"/>
<dbReference type="EMBL" id="CAJNOC010005350">
    <property type="protein sequence ID" value="CAF1049957.1"/>
    <property type="molecule type" value="Genomic_DNA"/>
</dbReference>
<dbReference type="Proteomes" id="UP000663879">
    <property type="component" value="Unassembled WGS sequence"/>
</dbReference>
<organism evidence="1 2">
    <name type="scientific">Brachionus calyciflorus</name>
    <dbReference type="NCBI Taxonomy" id="104777"/>
    <lineage>
        <taxon>Eukaryota</taxon>
        <taxon>Metazoa</taxon>
        <taxon>Spiralia</taxon>
        <taxon>Gnathifera</taxon>
        <taxon>Rotifera</taxon>
        <taxon>Eurotatoria</taxon>
        <taxon>Monogononta</taxon>
        <taxon>Pseudotrocha</taxon>
        <taxon>Ploima</taxon>
        <taxon>Brachionidae</taxon>
        <taxon>Brachionus</taxon>
    </lineage>
</organism>
<keyword evidence="2" id="KW-1185">Reference proteome</keyword>
<accession>A0A814KCI9</accession>
<sequence>MPKRASALRALEFLRNANDAESDASDQSDCDFDKNDFDYSTDDEAEVEYEVNIVELIYSGVIWTKLKDGDETSIRKRIVVHDKTGPTSYAASRVDDTSLSAFLAIFDLVKMILKCTNFYAQLNDPQCSFKKKRSLH</sequence>
<gene>
    <name evidence="1" type="ORF">OXX778_LOCUS18777</name>
</gene>
<name>A0A814KCI9_9BILA</name>
<evidence type="ECO:0000313" key="1">
    <source>
        <dbReference type="EMBL" id="CAF1049957.1"/>
    </source>
</evidence>
<protein>
    <submittedName>
        <fullName evidence="1">Uncharacterized protein</fullName>
    </submittedName>
</protein>
<reference evidence="1" key="1">
    <citation type="submission" date="2021-02" db="EMBL/GenBank/DDBJ databases">
        <authorList>
            <person name="Nowell W R."/>
        </authorList>
    </citation>
    <scope>NUCLEOTIDE SEQUENCE</scope>
    <source>
        <strain evidence="1">Ploen Becks lab</strain>
    </source>
</reference>
<dbReference type="AlphaFoldDB" id="A0A814KCI9"/>
<proteinExistence type="predicted"/>
<comment type="caution">
    <text evidence="1">The sequence shown here is derived from an EMBL/GenBank/DDBJ whole genome shotgun (WGS) entry which is preliminary data.</text>
</comment>